<dbReference type="OMA" id="WHASDIY"/>
<dbReference type="OrthoDB" id="5810444at2759"/>
<evidence type="ECO:0008006" key="4">
    <source>
        <dbReference type="Google" id="ProtNLM"/>
    </source>
</evidence>
<keyword evidence="3" id="KW-1185">Reference proteome</keyword>
<keyword evidence="1" id="KW-0472">Membrane</keyword>
<feature type="transmembrane region" description="Helical" evidence="1">
    <location>
        <begin position="6"/>
        <end position="25"/>
    </location>
</feature>
<evidence type="ECO:0000313" key="2">
    <source>
        <dbReference type="EMBL" id="EGT36096.1"/>
    </source>
</evidence>
<name>G0NR83_CAEBE</name>
<dbReference type="InParanoid" id="G0NR83"/>
<gene>
    <name evidence="2" type="ORF">CAEBREN_14534</name>
</gene>
<dbReference type="Proteomes" id="UP000008068">
    <property type="component" value="Unassembled WGS sequence"/>
</dbReference>
<evidence type="ECO:0000313" key="3">
    <source>
        <dbReference type="Proteomes" id="UP000008068"/>
    </source>
</evidence>
<sequence>MVYFSSLIFTIIFLFDSFFILTTSYQTRFKRDFMLITDGNMTDAKCFEECQQDYRTKFEYTLNQSLTEFYDFPFHPVVLESSSFQLYCKLSEQKTKCFAEKCNDYAAENSFSPSNFVCIFKRSLFEKALNCLAKTEPITFLKCDHECHEEIVRSDRLKQVTPNIQNQIFISSELATYETELDKLCRFQSCYMNCMAPVVKEMCGEDESKHAVEIVESYVQWHADDISDWHSITGNDETLPKACQTLVKTHSKADDPILQIIGNAAL</sequence>
<accession>G0NR83</accession>
<dbReference type="FunCoup" id="G0NR83">
    <property type="interactions" value="180"/>
</dbReference>
<dbReference type="EMBL" id="GL379930">
    <property type="protein sequence ID" value="EGT36096.1"/>
    <property type="molecule type" value="Genomic_DNA"/>
</dbReference>
<dbReference type="AlphaFoldDB" id="G0NR83"/>
<keyword evidence="1" id="KW-1133">Transmembrane helix</keyword>
<organism evidence="3">
    <name type="scientific">Caenorhabditis brenneri</name>
    <name type="common">Nematode worm</name>
    <dbReference type="NCBI Taxonomy" id="135651"/>
    <lineage>
        <taxon>Eukaryota</taxon>
        <taxon>Metazoa</taxon>
        <taxon>Ecdysozoa</taxon>
        <taxon>Nematoda</taxon>
        <taxon>Chromadorea</taxon>
        <taxon>Rhabditida</taxon>
        <taxon>Rhabditina</taxon>
        <taxon>Rhabditomorpha</taxon>
        <taxon>Rhabditoidea</taxon>
        <taxon>Rhabditidae</taxon>
        <taxon>Peloderinae</taxon>
        <taxon>Caenorhabditis</taxon>
    </lineage>
</organism>
<evidence type="ECO:0000256" key="1">
    <source>
        <dbReference type="SAM" id="Phobius"/>
    </source>
</evidence>
<dbReference type="PANTHER" id="PTHR36944">
    <property type="entry name" value="PROTEIN CBG02791-RELATED"/>
    <property type="match status" value="1"/>
</dbReference>
<keyword evidence="1" id="KW-0812">Transmembrane</keyword>
<dbReference type="eggNOG" id="ENOG502S03D">
    <property type="taxonomic scope" value="Eukaryota"/>
</dbReference>
<reference evidence="3" key="1">
    <citation type="submission" date="2011-07" db="EMBL/GenBank/DDBJ databases">
        <authorList>
            <consortium name="Caenorhabditis brenneri Sequencing and Analysis Consortium"/>
            <person name="Wilson R.K."/>
        </authorList>
    </citation>
    <scope>NUCLEOTIDE SEQUENCE [LARGE SCALE GENOMIC DNA]</scope>
    <source>
        <strain evidence="3">PB2801</strain>
    </source>
</reference>
<protein>
    <recommendedName>
        <fullName evidence="4">DUF19 domain-containing protein</fullName>
    </recommendedName>
</protein>
<dbReference type="HOGENOM" id="CLU_104791_0_0_1"/>
<proteinExistence type="predicted"/>
<dbReference type="PANTHER" id="PTHR36944:SF2">
    <property type="entry name" value="CPG4 DOMAIN-CONTAINING PROTEIN"/>
    <property type="match status" value="1"/>
</dbReference>
<dbReference type="STRING" id="135651.G0NR83"/>